<dbReference type="InterPro" id="IPR035911">
    <property type="entry name" value="MurE/MurF_N"/>
</dbReference>
<dbReference type="InterPro" id="IPR004101">
    <property type="entry name" value="Mur_ligase_C"/>
</dbReference>
<dbReference type="NCBIfam" id="NF001126">
    <property type="entry name" value="PRK00139.1-4"/>
    <property type="match status" value="1"/>
</dbReference>
<dbReference type="NCBIfam" id="TIGR01085">
    <property type="entry name" value="murE"/>
    <property type="match status" value="1"/>
</dbReference>
<dbReference type="GO" id="GO:0051301">
    <property type="term" value="P:cell division"/>
    <property type="evidence" value="ECO:0007669"/>
    <property type="project" value="UniProtKB-KW"/>
</dbReference>
<feature type="binding site" evidence="8">
    <location>
        <begin position="109"/>
        <end position="115"/>
    </location>
    <ligand>
        <name>ATP</name>
        <dbReference type="ChEBI" id="CHEBI:30616"/>
    </ligand>
</feature>
<comment type="caution">
    <text evidence="13">The sequence shown here is derived from an EMBL/GenBank/DDBJ whole genome shotgun (WGS) entry which is preliminary data.</text>
</comment>
<dbReference type="InterPro" id="IPR036565">
    <property type="entry name" value="Mur-like_cat_sf"/>
</dbReference>
<dbReference type="GO" id="GO:0009252">
    <property type="term" value="P:peptidoglycan biosynthetic process"/>
    <property type="evidence" value="ECO:0007669"/>
    <property type="project" value="UniProtKB-UniRule"/>
</dbReference>
<comment type="function">
    <text evidence="8">Catalyzes the addition of meso-diaminopimelic acid to the nucleotide precursor UDP-N-acetylmuramoyl-L-alanyl-D-glutamate (UMAG) in the biosynthesis of bacterial cell-wall peptidoglycan.</text>
</comment>
<evidence type="ECO:0000256" key="5">
    <source>
        <dbReference type="ARBA" id="ARBA00022984"/>
    </source>
</evidence>
<evidence type="ECO:0000313" key="13">
    <source>
        <dbReference type="EMBL" id="HJB13562.1"/>
    </source>
</evidence>
<dbReference type="GO" id="GO:0071555">
    <property type="term" value="P:cell wall organization"/>
    <property type="evidence" value="ECO:0007669"/>
    <property type="project" value="UniProtKB-KW"/>
</dbReference>
<keyword evidence="3 8" id="KW-0132">Cell division</keyword>
<reference evidence="13" key="2">
    <citation type="submission" date="2021-04" db="EMBL/GenBank/DDBJ databases">
        <authorList>
            <person name="Gilroy R."/>
        </authorList>
    </citation>
    <scope>NUCLEOTIDE SEQUENCE</scope>
    <source>
        <strain evidence="13">ChiBcec18-1249</strain>
    </source>
</reference>
<dbReference type="HAMAP" id="MF_00208">
    <property type="entry name" value="MurE"/>
    <property type="match status" value="1"/>
</dbReference>
<feature type="binding site" evidence="8">
    <location>
        <position position="377"/>
    </location>
    <ligand>
        <name>meso-2,6-diaminopimelate</name>
        <dbReference type="ChEBI" id="CHEBI:57791"/>
    </ligand>
</feature>
<dbReference type="GO" id="GO:0000287">
    <property type="term" value="F:magnesium ion binding"/>
    <property type="evidence" value="ECO:0007669"/>
    <property type="project" value="UniProtKB-UniRule"/>
</dbReference>
<comment type="cofactor">
    <cofactor evidence="8">
        <name>Mg(2+)</name>
        <dbReference type="ChEBI" id="CHEBI:18420"/>
    </cofactor>
</comment>
<comment type="subcellular location">
    <subcellularLocation>
        <location evidence="8 9">Cytoplasm</location>
    </subcellularLocation>
</comment>
<evidence type="ECO:0000256" key="1">
    <source>
        <dbReference type="ARBA" id="ARBA00004752"/>
    </source>
</evidence>
<dbReference type="Pfam" id="PF08245">
    <property type="entry name" value="Mur_ligase_M"/>
    <property type="match status" value="1"/>
</dbReference>
<organism evidence="13 14">
    <name type="scientific">Candidatus Oscillibacter excrementigallinarum</name>
    <dbReference type="NCBI Taxonomy" id="2838716"/>
    <lineage>
        <taxon>Bacteria</taxon>
        <taxon>Bacillati</taxon>
        <taxon>Bacillota</taxon>
        <taxon>Clostridia</taxon>
        <taxon>Eubacteriales</taxon>
        <taxon>Oscillospiraceae</taxon>
        <taxon>Oscillibacter</taxon>
    </lineage>
</organism>
<dbReference type="SUPFAM" id="SSF53623">
    <property type="entry name" value="MurD-like peptide ligases, catalytic domain"/>
    <property type="match status" value="1"/>
</dbReference>
<evidence type="ECO:0000313" key="14">
    <source>
        <dbReference type="Proteomes" id="UP000823824"/>
    </source>
</evidence>
<accession>A0A9D2LIW5</accession>
<evidence type="ECO:0000259" key="10">
    <source>
        <dbReference type="Pfam" id="PF01225"/>
    </source>
</evidence>
<evidence type="ECO:0000256" key="2">
    <source>
        <dbReference type="ARBA" id="ARBA00005898"/>
    </source>
</evidence>
<keyword evidence="8" id="KW-0963">Cytoplasm</keyword>
<proteinExistence type="inferred from homology"/>
<feature type="binding site" evidence="8">
    <location>
        <begin position="152"/>
        <end position="153"/>
    </location>
    <ligand>
        <name>UDP-N-acetyl-alpha-D-muramoyl-L-alanyl-D-glutamate</name>
        <dbReference type="ChEBI" id="CHEBI:83900"/>
    </ligand>
</feature>
<feature type="domain" description="Mur ligase N-terminal catalytic" evidence="10">
    <location>
        <begin position="23"/>
        <end position="95"/>
    </location>
</feature>
<keyword evidence="7 8" id="KW-0961">Cell wall biogenesis/degradation</keyword>
<feature type="binding site" evidence="8">
    <location>
        <position position="179"/>
    </location>
    <ligand>
        <name>UDP-N-acetyl-alpha-D-muramoyl-L-alanyl-D-glutamate</name>
        <dbReference type="ChEBI" id="CHEBI:83900"/>
    </ligand>
</feature>
<dbReference type="Pfam" id="PF02875">
    <property type="entry name" value="Mur_ligase_C"/>
    <property type="match status" value="1"/>
</dbReference>
<dbReference type="InterPro" id="IPR036615">
    <property type="entry name" value="Mur_ligase_C_dom_sf"/>
</dbReference>
<evidence type="ECO:0000256" key="6">
    <source>
        <dbReference type="ARBA" id="ARBA00023306"/>
    </source>
</evidence>
<feature type="binding site" evidence="8">
    <location>
        <position position="457"/>
    </location>
    <ligand>
        <name>meso-2,6-diaminopimelate</name>
        <dbReference type="ChEBI" id="CHEBI:57791"/>
    </ligand>
</feature>
<feature type="short sequence motif" description="Meso-diaminopimelate recognition motif" evidence="8">
    <location>
        <begin position="401"/>
        <end position="404"/>
    </location>
</feature>
<name>A0A9D2LIW5_9FIRM</name>
<sequence>MTLKDLLAGLTPLSSTADPETEIARISYDSRTTAPGDVFVAMTGFATDGHAYIGKAMAAGAAAVVCERVPEDAAIPYVQVADARQALAVMAANFYGHPADHMTMVAVTGTNGKTSTTYLLKAVLEQELGAKVGLIGTNQDMIGDEVIPTERTTPESLELQELFARMRDAGCTHVVMEASSHALVLKRVYGIRFAVGIFTNLTQDHLDFHKTMEAYCDAKAILFQNCEVGVYNADDPWAERLLQNAACRRYSYGERAGADLRAEDIVLTADHIAFDAVTKDGRTHVKVGIPGGFMVYNTLDVLGAALALGVPLDKSADALAKVPHVKGRVEVVPTPGRDYTVLIDYSHTPDSLENILRTVKGFAKGRTVALFGCGGDRDKTKRPIMGRIAAELADLVIVTSDNPRTEDPEAIIADILPGLEGSDTPCQVICDRVEAIHWALDHARPGDVIALCGKGHETYQEVNHKKFHMDEREIVADYLAGK</sequence>
<dbReference type="GO" id="GO:0005737">
    <property type="term" value="C:cytoplasm"/>
    <property type="evidence" value="ECO:0007669"/>
    <property type="project" value="UniProtKB-SubCell"/>
</dbReference>
<evidence type="ECO:0000256" key="7">
    <source>
        <dbReference type="ARBA" id="ARBA00023316"/>
    </source>
</evidence>
<keyword evidence="8" id="KW-0067">ATP-binding</keyword>
<evidence type="ECO:0000256" key="3">
    <source>
        <dbReference type="ARBA" id="ARBA00022618"/>
    </source>
</evidence>
<reference evidence="13" key="1">
    <citation type="journal article" date="2021" name="PeerJ">
        <title>Extensive microbial diversity within the chicken gut microbiome revealed by metagenomics and culture.</title>
        <authorList>
            <person name="Gilroy R."/>
            <person name="Ravi A."/>
            <person name="Getino M."/>
            <person name="Pursley I."/>
            <person name="Horton D.L."/>
            <person name="Alikhan N.F."/>
            <person name="Baker D."/>
            <person name="Gharbi K."/>
            <person name="Hall N."/>
            <person name="Watson M."/>
            <person name="Adriaenssens E.M."/>
            <person name="Foster-Nyarko E."/>
            <person name="Jarju S."/>
            <person name="Secka A."/>
            <person name="Antonio M."/>
            <person name="Oren A."/>
            <person name="Chaudhuri R.R."/>
            <person name="La Ragione R."/>
            <person name="Hildebrand F."/>
            <person name="Pallen M.J."/>
        </authorList>
    </citation>
    <scope>NUCLEOTIDE SEQUENCE</scope>
    <source>
        <strain evidence="13">ChiBcec18-1249</strain>
    </source>
</reference>
<dbReference type="EC" id="6.3.2.13" evidence="8"/>
<dbReference type="EMBL" id="DWZJ01000063">
    <property type="protein sequence ID" value="HJB13562.1"/>
    <property type="molecule type" value="Genomic_DNA"/>
</dbReference>
<keyword evidence="8 13" id="KW-0436">Ligase</keyword>
<dbReference type="NCBIfam" id="NF001124">
    <property type="entry name" value="PRK00139.1-2"/>
    <property type="match status" value="1"/>
</dbReference>
<dbReference type="InterPro" id="IPR005761">
    <property type="entry name" value="UDP-N-AcMur-Glu-dNH2Pim_ligase"/>
</dbReference>
<comment type="similarity">
    <text evidence="2 8">Belongs to the MurCDEF family. MurE subfamily.</text>
</comment>
<dbReference type="GO" id="GO:0008360">
    <property type="term" value="P:regulation of cell shape"/>
    <property type="evidence" value="ECO:0007669"/>
    <property type="project" value="UniProtKB-KW"/>
</dbReference>
<feature type="domain" description="Mur ligase C-terminal" evidence="11">
    <location>
        <begin position="327"/>
        <end position="455"/>
    </location>
</feature>
<feature type="modified residue" description="N6-carboxylysine" evidence="8">
    <location>
        <position position="219"/>
    </location>
</feature>
<dbReference type="GO" id="GO:0005524">
    <property type="term" value="F:ATP binding"/>
    <property type="evidence" value="ECO:0007669"/>
    <property type="project" value="UniProtKB-UniRule"/>
</dbReference>
<evidence type="ECO:0000259" key="11">
    <source>
        <dbReference type="Pfam" id="PF02875"/>
    </source>
</evidence>
<keyword evidence="4 8" id="KW-0133">Cell shape</keyword>
<dbReference type="Gene3D" id="3.40.1190.10">
    <property type="entry name" value="Mur-like, catalytic domain"/>
    <property type="match status" value="1"/>
</dbReference>
<feature type="domain" description="Mur ligase central" evidence="12">
    <location>
        <begin position="107"/>
        <end position="304"/>
    </location>
</feature>
<dbReference type="Gene3D" id="3.90.190.20">
    <property type="entry name" value="Mur ligase, C-terminal domain"/>
    <property type="match status" value="1"/>
</dbReference>
<keyword evidence="8" id="KW-0460">Magnesium</keyword>
<feature type="binding site" evidence="8">
    <location>
        <position position="453"/>
    </location>
    <ligand>
        <name>meso-2,6-diaminopimelate</name>
        <dbReference type="ChEBI" id="CHEBI:57791"/>
    </ligand>
</feature>
<comment type="catalytic activity">
    <reaction evidence="8">
        <text>UDP-N-acetyl-alpha-D-muramoyl-L-alanyl-D-glutamate + meso-2,6-diaminopimelate + ATP = UDP-N-acetyl-alpha-D-muramoyl-L-alanyl-gamma-D-glutamyl-meso-2,6-diaminopimelate + ADP + phosphate + H(+)</text>
        <dbReference type="Rhea" id="RHEA:23676"/>
        <dbReference type="ChEBI" id="CHEBI:15378"/>
        <dbReference type="ChEBI" id="CHEBI:30616"/>
        <dbReference type="ChEBI" id="CHEBI:43474"/>
        <dbReference type="ChEBI" id="CHEBI:57791"/>
        <dbReference type="ChEBI" id="CHEBI:83900"/>
        <dbReference type="ChEBI" id="CHEBI:83905"/>
        <dbReference type="ChEBI" id="CHEBI:456216"/>
        <dbReference type="EC" id="6.3.2.13"/>
    </reaction>
</comment>
<dbReference type="InterPro" id="IPR013221">
    <property type="entry name" value="Mur_ligase_cen"/>
</dbReference>
<dbReference type="AlphaFoldDB" id="A0A9D2LIW5"/>
<feature type="binding site" evidence="8">
    <location>
        <position position="30"/>
    </location>
    <ligand>
        <name>UDP-N-acetyl-alpha-D-muramoyl-L-alanyl-D-glutamate</name>
        <dbReference type="ChEBI" id="CHEBI:83900"/>
    </ligand>
</feature>
<protein>
    <recommendedName>
        <fullName evidence="8">UDP-N-acetylmuramoyl-L-alanyl-D-glutamate--2,6-diaminopimelate ligase</fullName>
        <ecNumber evidence="8">6.3.2.13</ecNumber>
    </recommendedName>
    <alternativeName>
        <fullName evidence="8">Meso-A2pm-adding enzyme</fullName>
    </alternativeName>
    <alternativeName>
        <fullName evidence="8">Meso-diaminopimelate-adding enzyme</fullName>
    </alternativeName>
    <alternativeName>
        <fullName evidence="8">UDP-MurNAc-L-Ala-D-Glu:meso-diaminopimelate ligase</fullName>
    </alternativeName>
    <alternativeName>
        <fullName evidence="8">UDP-MurNAc-tripeptide synthetase</fullName>
    </alternativeName>
    <alternativeName>
        <fullName evidence="8">UDP-N-acetylmuramyl-tripeptide synthetase</fullName>
    </alternativeName>
</protein>
<keyword evidence="8" id="KW-0547">Nucleotide-binding</keyword>
<dbReference type="GO" id="GO:0008765">
    <property type="term" value="F:UDP-N-acetylmuramoylalanyl-D-glutamate-2,6-diaminopimelate ligase activity"/>
    <property type="evidence" value="ECO:0007669"/>
    <property type="project" value="UniProtKB-UniRule"/>
</dbReference>
<feature type="binding site" evidence="8">
    <location>
        <position position="187"/>
    </location>
    <ligand>
        <name>UDP-N-acetyl-alpha-D-muramoyl-L-alanyl-D-glutamate</name>
        <dbReference type="ChEBI" id="CHEBI:83900"/>
    </ligand>
</feature>
<feature type="binding site" evidence="8">
    <location>
        <begin position="401"/>
        <end position="404"/>
    </location>
    <ligand>
        <name>meso-2,6-diaminopimelate</name>
        <dbReference type="ChEBI" id="CHEBI:57791"/>
    </ligand>
</feature>
<dbReference type="InterPro" id="IPR000713">
    <property type="entry name" value="Mur_ligase_N"/>
</dbReference>
<dbReference type="Gene3D" id="3.40.1390.10">
    <property type="entry name" value="MurE/MurF, N-terminal domain"/>
    <property type="match status" value="1"/>
</dbReference>
<keyword evidence="5 8" id="KW-0573">Peptidoglycan synthesis</keyword>
<comment type="PTM">
    <text evidence="8">Carboxylation is probably crucial for Mg(2+) binding and, consequently, for the gamma-phosphate positioning of ATP.</text>
</comment>
<keyword evidence="6 8" id="KW-0131">Cell cycle</keyword>
<evidence type="ECO:0000259" key="12">
    <source>
        <dbReference type="Pfam" id="PF08245"/>
    </source>
</evidence>
<comment type="caution">
    <text evidence="8">Lacks conserved residue(s) required for the propagation of feature annotation.</text>
</comment>
<dbReference type="PANTHER" id="PTHR23135:SF4">
    <property type="entry name" value="UDP-N-ACETYLMURAMOYL-L-ALANYL-D-GLUTAMATE--2,6-DIAMINOPIMELATE LIGASE MURE HOMOLOG, CHLOROPLASTIC"/>
    <property type="match status" value="1"/>
</dbReference>
<dbReference type="PANTHER" id="PTHR23135">
    <property type="entry name" value="MUR LIGASE FAMILY MEMBER"/>
    <property type="match status" value="1"/>
</dbReference>
<dbReference type="Pfam" id="PF01225">
    <property type="entry name" value="Mur_ligase"/>
    <property type="match status" value="1"/>
</dbReference>
<dbReference type="SUPFAM" id="SSF53244">
    <property type="entry name" value="MurD-like peptide ligases, peptide-binding domain"/>
    <property type="match status" value="1"/>
</dbReference>
<dbReference type="SUPFAM" id="SSF63418">
    <property type="entry name" value="MurE/MurF N-terminal domain"/>
    <property type="match status" value="1"/>
</dbReference>
<evidence type="ECO:0000256" key="8">
    <source>
        <dbReference type="HAMAP-Rule" id="MF_00208"/>
    </source>
</evidence>
<evidence type="ECO:0000256" key="4">
    <source>
        <dbReference type="ARBA" id="ARBA00022960"/>
    </source>
</evidence>
<dbReference type="Proteomes" id="UP000823824">
    <property type="component" value="Unassembled WGS sequence"/>
</dbReference>
<evidence type="ECO:0000256" key="9">
    <source>
        <dbReference type="RuleBase" id="RU004135"/>
    </source>
</evidence>
<gene>
    <name evidence="8" type="primary">murE</name>
    <name evidence="13" type="ORF">H9787_07605</name>
</gene>
<comment type="pathway">
    <text evidence="1 8 9">Cell wall biogenesis; peptidoglycan biosynthesis.</text>
</comment>